<evidence type="ECO:0000313" key="3">
    <source>
        <dbReference type="Proteomes" id="UP001317532"/>
    </source>
</evidence>
<gene>
    <name evidence="2" type="ORF">WPS_27780</name>
</gene>
<protein>
    <submittedName>
        <fullName evidence="2">Uncharacterized protein</fullName>
    </submittedName>
</protein>
<sequence length="87" mass="9328">MELPRSLSAARRKTKPTGLGTIFPTAENRERAAGSKTNTACCGKSCRRRCPTLLGADDDAKADAVMQAMLATKKLDIAALQEAYDRA</sequence>
<dbReference type="KEGG" id="vab:WPS_27780"/>
<reference evidence="2 3" key="1">
    <citation type="journal article" date="2022" name="ISME Commun">
        <title>Vulcanimicrobium alpinus gen. nov. sp. nov., the first cultivated representative of the candidate phylum 'Eremiobacterota', is a metabolically versatile aerobic anoxygenic phototroph.</title>
        <authorList>
            <person name="Yabe S."/>
            <person name="Muto K."/>
            <person name="Abe K."/>
            <person name="Yokota A."/>
            <person name="Staudigel H."/>
            <person name="Tebo B.M."/>
        </authorList>
    </citation>
    <scope>NUCLEOTIDE SEQUENCE [LARGE SCALE GENOMIC DNA]</scope>
    <source>
        <strain evidence="2 3">WC8-2</strain>
    </source>
</reference>
<organism evidence="2 3">
    <name type="scientific">Vulcanimicrobium alpinum</name>
    <dbReference type="NCBI Taxonomy" id="3016050"/>
    <lineage>
        <taxon>Bacteria</taxon>
        <taxon>Bacillati</taxon>
        <taxon>Vulcanimicrobiota</taxon>
        <taxon>Vulcanimicrobiia</taxon>
        <taxon>Vulcanimicrobiales</taxon>
        <taxon>Vulcanimicrobiaceae</taxon>
        <taxon>Vulcanimicrobium</taxon>
    </lineage>
</organism>
<accession>A0AAN1XY22</accession>
<evidence type="ECO:0000313" key="2">
    <source>
        <dbReference type="EMBL" id="BDE07502.1"/>
    </source>
</evidence>
<proteinExistence type="predicted"/>
<keyword evidence="3" id="KW-1185">Reference proteome</keyword>
<evidence type="ECO:0000256" key="1">
    <source>
        <dbReference type="SAM" id="MobiDB-lite"/>
    </source>
</evidence>
<dbReference type="EMBL" id="AP025523">
    <property type="protein sequence ID" value="BDE07502.1"/>
    <property type="molecule type" value="Genomic_DNA"/>
</dbReference>
<feature type="region of interest" description="Disordered" evidence="1">
    <location>
        <begin position="1"/>
        <end position="22"/>
    </location>
</feature>
<dbReference type="Proteomes" id="UP001317532">
    <property type="component" value="Chromosome"/>
</dbReference>
<dbReference type="AlphaFoldDB" id="A0AAN1XY22"/>
<name>A0AAN1XY22_UNVUL</name>